<reference evidence="2" key="1">
    <citation type="journal article" date="2017" name="Nat. Ecol. Evol.">
        <title>Genome expansion and lineage-specific genetic innovations in the forest pathogenic fungi Armillaria.</title>
        <authorList>
            <person name="Sipos G."/>
            <person name="Prasanna A.N."/>
            <person name="Walter M.C."/>
            <person name="O'Connor E."/>
            <person name="Balint B."/>
            <person name="Krizsan K."/>
            <person name="Kiss B."/>
            <person name="Hess J."/>
            <person name="Varga T."/>
            <person name="Slot J."/>
            <person name="Riley R."/>
            <person name="Boka B."/>
            <person name="Rigling D."/>
            <person name="Barry K."/>
            <person name="Lee J."/>
            <person name="Mihaltcheva S."/>
            <person name="LaButti K."/>
            <person name="Lipzen A."/>
            <person name="Waldron R."/>
            <person name="Moloney N.M."/>
            <person name="Sperisen C."/>
            <person name="Kredics L."/>
            <person name="Vagvoelgyi C."/>
            <person name="Patrignani A."/>
            <person name="Fitzpatrick D."/>
            <person name="Nagy I."/>
            <person name="Doyle S."/>
            <person name="Anderson J.B."/>
            <person name="Grigoriev I.V."/>
            <person name="Gueldener U."/>
            <person name="Muensterkoetter M."/>
            <person name="Nagy L.G."/>
        </authorList>
    </citation>
    <scope>NUCLEOTIDE SEQUENCE [LARGE SCALE GENOMIC DNA]</scope>
    <source>
        <strain evidence="2">Ar21-2</strain>
    </source>
</reference>
<evidence type="ECO:0000313" key="1">
    <source>
        <dbReference type="EMBL" id="PBK99035.1"/>
    </source>
</evidence>
<name>A0A2H3DUZ6_ARMGA</name>
<gene>
    <name evidence="1" type="ORF">ARMGADRAFT_486592</name>
</gene>
<organism evidence="1 2">
    <name type="scientific">Armillaria gallica</name>
    <name type="common">Bulbous honey fungus</name>
    <name type="synonym">Armillaria bulbosa</name>
    <dbReference type="NCBI Taxonomy" id="47427"/>
    <lineage>
        <taxon>Eukaryota</taxon>
        <taxon>Fungi</taxon>
        <taxon>Dikarya</taxon>
        <taxon>Basidiomycota</taxon>
        <taxon>Agaricomycotina</taxon>
        <taxon>Agaricomycetes</taxon>
        <taxon>Agaricomycetidae</taxon>
        <taxon>Agaricales</taxon>
        <taxon>Marasmiineae</taxon>
        <taxon>Physalacriaceae</taxon>
        <taxon>Armillaria</taxon>
    </lineage>
</organism>
<proteinExistence type="predicted"/>
<evidence type="ECO:0000313" key="2">
    <source>
        <dbReference type="Proteomes" id="UP000217790"/>
    </source>
</evidence>
<sequence length="169" mass="19237">MLIQIVIERRLLMTHTFLRVRKWSALIFHLISCFPPSLISDQVRGVGSVACALPKVIMSRRRRVVGQKKKTRCPVARSILFIWYTLVTLGCIREYSLSGRRKLLPKVSEVLEYSSPVVSSVFRVEWGQSTAVMVWTRLGLLHIAMRRKARSPTTCDGIVRTRGAHLGGY</sequence>
<accession>A0A2H3DUZ6</accession>
<protein>
    <submittedName>
        <fullName evidence="1">Uncharacterized protein</fullName>
    </submittedName>
</protein>
<dbReference type="OrthoDB" id="10487227at2759"/>
<keyword evidence="2" id="KW-1185">Reference proteome</keyword>
<dbReference type="InParanoid" id="A0A2H3DUZ6"/>
<dbReference type="Proteomes" id="UP000217790">
    <property type="component" value="Unassembled WGS sequence"/>
</dbReference>
<dbReference type="AlphaFoldDB" id="A0A2H3DUZ6"/>
<dbReference type="EMBL" id="KZ293647">
    <property type="protein sequence ID" value="PBK99035.1"/>
    <property type="molecule type" value="Genomic_DNA"/>
</dbReference>